<evidence type="ECO:0000259" key="11">
    <source>
        <dbReference type="PROSITE" id="PS50885"/>
    </source>
</evidence>
<proteinExistence type="inferred from homology"/>
<dbReference type="GO" id="GO:0005886">
    <property type="term" value="C:plasma membrane"/>
    <property type="evidence" value="ECO:0007669"/>
    <property type="project" value="UniProtKB-SubCell"/>
</dbReference>
<dbReference type="Gene3D" id="3.30.450.20">
    <property type="entry name" value="PAS domain"/>
    <property type="match status" value="1"/>
</dbReference>
<gene>
    <name evidence="12" type="ORF">C8D85_1162</name>
</gene>
<dbReference type="PROSITE" id="PS50111">
    <property type="entry name" value="CHEMOTAXIS_TRANSDUC_2"/>
    <property type="match status" value="1"/>
</dbReference>
<dbReference type="SUPFAM" id="SSF58104">
    <property type="entry name" value="Methyl-accepting chemotaxis protein (MCP) signaling domain"/>
    <property type="match status" value="1"/>
</dbReference>
<feature type="domain" description="Methyl-accepting transducer" evidence="10">
    <location>
        <begin position="273"/>
        <end position="509"/>
    </location>
</feature>
<dbReference type="SMART" id="SM00304">
    <property type="entry name" value="HAMP"/>
    <property type="match status" value="1"/>
</dbReference>
<evidence type="ECO:0000256" key="2">
    <source>
        <dbReference type="ARBA" id="ARBA00022475"/>
    </source>
</evidence>
<dbReference type="RefSeq" id="WP_133560482.1">
    <property type="nucleotide sequence ID" value="NZ_SNZA01000001.1"/>
</dbReference>
<comment type="subcellular location">
    <subcellularLocation>
        <location evidence="1">Cell membrane</location>
        <topology evidence="1">Multi-pass membrane protein</topology>
    </subcellularLocation>
</comment>
<sequence>MINLLRKLTIRLRLSILVTTLAFGMVLIAFMSLSVNKSYILEAKSEKVKNLVEVQVSALQHFYDLQVSGQLTKDQAQAYALNAIEKARYDESEYYWVNDYQARMVMHSIKPALDGQDLSQLEDPNGKKLFTVFTQVVKQSGGGYVDYLWPKPGEDKPIEKISYVKGFEPWGWIVGTGIYLDDVNDLFLQEATRVSLVVVVVLFVAIVISMLILRSIMKPIQDIRNAMENIANGEGDLTIQLPENGQDQLAMISKSYNAFSRRLRGTLESAVGLNKTVEQRSQLLQQVASDTQAITAKRELLFKQMSDIIEEVDGLKNKVIASIDTSLENASETRAKTTLGQDSIQQTIASLETLSRELTQGVSSVEGVAQESQNIGAVLVVISEIAEQTNLLALNAAIEAARAGEQGRGFAVVADEVRNLASRTQASTEEIQAMITKLQSGAKDAQEKIQASFSQLHHTSEDLTQTAHSLNAVAVSVDAIMAAGADINHSIEGQKAAVQSLNSVNQDISQLSKEAGELVSRNRATSQELADTAQENYKVMSTFKLS</sequence>
<feature type="domain" description="HAMP" evidence="11">
    <location>
        <begin position="214"/>
        <end position="268"/>
    </location>
</feature>
<keyword evidence="4 9" id="KW-1133">Transmembrane helix</keyword>
<evidence type="ECO:0000256" key="4">
    <source>
        <dbReference type="ARBA" id="ARBA00022989"/>
    </source>
</evidence>
<dbReference type="GO" id="GO:0006935">
    <property type="term" value="P:chemotaxis"/>
    <property type="evidence" value="ECO:0007669"/>
    <property type="project" value="InterPro"/>
</dbReference>
<dbReference type="SMART" id="SM00283">
    <property type="entry name" value="MA"/>
    <property type="match status" value="1"/>
</dbReference>
<dbReference type="Pfam" id="PF00672">
    <property type="entry name" value="HAMP"/>
    <property type="match status" value="1"/>
</dbReference>
<keyword evidence="5 9" id="KW-0472">Membrane</keyword>
<dbReference type="Gene3D" id="1.10.287.950">
    <property type="entry name" value="Methyl-accepting chemotaxis protein"/>
    <property type="match status" value="1"/>
</dbReference>
<dbReference type="EMBL" id="SNZA01000001">
    <property type="protein sequence ID" value="TDR15788.1"/>
    <property type="molecule type" value="Genomic_DNA"/>
</dbReference>
<dbReference type="InterPro" id="IPR003660">
    <property type="entry name" value="HAMP_dom"/>
</dbReference>
<dbReference type="GO" id="GO:0004888">
    <property type="term" value="F:transmembrane signaling receptor activity"/>
    <property type="evidence" value="ECO:0007669"/>
    <property type="project" value="InterPro"/>
</dbReference>
<accession>A0A4R6XIN4</accession>
<dbReference type="PRINTS" id="PR00260">
    <property type="entry name" value="CHEMTRNSDUCR"/>
</dbReference>
<keyword evidence="6 8" id="KW-0807">Transducer</keyword>
<dbReference type="Gene3D" id="6.10.340.10">
    <property type="match status" value="1"/>
</dbReference>
<protein>
    <submittedName>
        <fullName evidence="12">Methyl-accepting chemotaxis sensory transducer with Cache sensor</fullName>
    </submittedName>
</protein>
<comment type="caution">
    <text evidence="12">The sequence shown here is derived from an EMBL/GenBank/DDBJ whole genome shotgun (WGS) entry which is preliminary data.</text>
</comment>
<evidence type="ECO:0000256" key="6">
    <source>
        <dbReference type="ARBA" id="ARBA00023224"/>
    </source>
</evidence>
<name>A0A4R6XIN4_9GAMM</name>
<organism evidence="12 13">
    <name type="scientific">Marinomonas communis</name>
    <dbReference type="NCBI Taxonomy" id="28254"/>
    <lineage>
        <taxon>Bacteria</taxon>
        <taxon>Pseudomonadati</taxon>
        <taxon>Pseudomonadota</taxon>
        <taxon>Gammaproteobacteria</taxon>
        <taxon>Oceanospirillales</taxon>
        <taxon>Oceanospirillaceae</taxon>
        <taxon>Marinomonas</taxon>
    </lineage>
</organism>
<evidence type="ECO:0000256" key="8">
    <source>
        <dbReference type="PROSITE-ProRule" id="PRU00284"/>
    </source>
</evidence>
<evidence type="ECO:0000256" key="9">
    <source>
        <dbReference type="SAM" id="Phobius"/>
    </source>
</evidence>
<dbReference type="FunFam" id="1.10.287.950:FF:000001">
    <property type="entry name" value="Methyl-accepting chemotaxis sensory transducer"/>
    <property type="match status" value="1"/>
</dbReference>
<keyword evidence="2" id="KW-1003">Cell membrane</keyword>
<dbReference type="PROSITE" id="PS50885">
    <property type="entry name" value="HAMP"/>
    <property type="match status" value="1"/>
</dbReference>
<evidence type="ECO:0000256" key="5">
    <source>
        <dbReference type="ARBA" id="ARBA00023136"/>
    </source>
</evidence>
<dbReference type="CDD" id="cd06225">
    <property type="entry name" value="HAMP"/>
    <property type="match status" value="1"/>
</dbReference>
<dbReference type="Proteomes" id="UP000295729">
    <property type="component" value="Unassembled WGS sequence"/>
</dbReference>
<evidence type="ECO:0000313" key="12">
    <source>
        <dbReference type="EMBL" id="TDR15788.1"/>
    </source>
</evidence>
<evidence type="ECO:0000259" key="10">
    <source>
        <dbReference type="PROSITE" id="PS50111"/>
    </source>
</evidence>
<dbReference type="AlphaFoldDB" id="A0A4R6XIN4"/>
<keyword evidence="13" id="KW-1185">Reference proteome</keyword>
<feature type="transmembrane region" description="Helical" evidence="9">
    <location>
        <begin position="12"/>
        <end position="35"/>
    </location>
</feature>
<dbReference type="GO" id="GO:0007165">
    <property type="term" value="P:signal transduction"/>
    <property type="evidence" value="ECO:0007669"/>
    <property type="project" value="UniProtKB-KW"/>
</dbReference>
<evidence type="ECO:0000313" key="13">
    <source>
        <dbReference type="Proteomes" id="UP000295729"/>
    </source>
</evidence>
<dbReference type="Pfam" id="PF00015">
    <property type="entry name" value="MCPsignal"/>
    <property type="match status" value="1"/>
</dbReference>
<comment type="similarity">
    <text evidence="7">Belongs to the methyl-accepting chemotaxis (MCP) protein family.</text>
</comment>
<evidence type="ECO:0000256" key="3">
    <source>
        <dbReference type="ARBA" id="ARBA00022692"/>
    </source>
</evidence>
<dbReference type="OrthoDB" id="6376221at2"/>
<keyword evidence="3 9" id="KW-0812">Transmembrane</keyword>
<dbReference type="PANTHER" id="PTHR32089">
    <property type="entry name" value="METHYL-ACCEPTING CHEMOTAXIS PROTEIN MCPB"/>
    <property type="match status" value="1"/>
</dbReference>
<feature type="transmembrane region" description="Helical" evidence="9">
    <location>
        <begin position="194"/>
        <end position="213"/>
    </location>
</feature>
<dbReference type="Pfam" id="PF17200">
    <property type="entry name" value="sCache_2"/>
    <property type="match status" value="1"/>
</dbReference>
<dbReference type="InterPro" id="IPR033480">
    <property type="entry name" value="sCache_2"/>
</dbReference>
<evidence type="ECO:0000256" key="7">
    <source>
        <dbReference type="ARBA" id="ARBA00029447"/>
    </source>
</evidence>
<dbReference type="InterPro" id="IPR004090">
    <property type="entry name" value="Chemotax_Me-accpt_rcpt"/>
</dbReference>
<evidence type="ECO:0000256" key="1">
    <source>
        <dbReference type="ARBA" id="ARBA00004651"/>
    </source>
</evidence>
<dbReference type="SMART" id="SM01049">
    <property type="entry name" value="Cache_2"/>
    <property type="match status" value="1"/>
</dbReference>
<reference evidence="12 13" key="1">
    <citation type="submission" date="2019-03" db="EMBL/GenBank/DDBJ databases">
        <title>Genomic Encyclopedia of Type Strains, Phase IV (KMG-IV): sequencing the most valuable type-strain genomes for metagenomic binning, comparative biology and taxonomic classification.</title>
        <authorList>
            <person name="Goeker M."/>
        </authorList>
    </citation>
    <scope>NUCLEOTIDE SEQUENCE [LARGE SCALE GENOMIC DNA]</scope>
    <source>
        <strain evidence="12 13">DSM 5604</strain>
    </source>
</reference>
<dbReference type="CDD" id="cd11386">
    <property type="entry name" value="MCP_signal"/>
    <property type="match status" value="1"/>
</dbReference>
<dbReference type="PANTHER" id="PTHR32089:SF119">
    <property type="entry name" value="METHYL-ACCEPTING CHEMOTAXIS PROTEIN CTPL"/>
    <property type="match status" value="1"/>
</dbReference>
<dbReference type="InterPro" id="IPR004089">
    <property type="entry name" value="MCPsignal_dom"/>
</dbReference>